<dbReference type="KEGG" id="aue:C5O00_02140"/>
<accession>A0A2S0HTQ9</accession>
<dbReference type="AlphaFoldDB" id="A0A2S0HTQ9"/>
<sequence>MKNLFYIALFLPLGLFAQDPTIYGIEPAPNQEIAYSGDLSQGVFLDDLSWAWNSSNACFPETQKQKFTGKHLFFTGIIPKYSEMTVTVVPTDPTQNFSVYAYEIGANSNDLVPNLPRCIRCEADHFRERNFAGRAPQDHTRTVSNLVAINTPYRVVIGVTGADGLEEGEFTLVVNTKSR</sequence>
<evidence type="ECO:0000313" key="3">
    <source>
        <dbReference type="Proteomes" id="UP000238442"/>
    </source>
</evidence>
<keyword evidence="1" id="KW-0732">Signal</keyword>
<evidence type="ECO:0000313" key="2">
    <source>
        <dbReference type="EMBL" id="AVI50030.1"/>
    </source>
</evidence>
<protein>
    <submittedName>
        <fullName evidence="2">Uncharacterized protein</fullName>
    </submittedName>
</protein>
<gene>
    <name evidence="2" type="ORF">C5O00_02140</name>
</gene>
<feature type="signal peptide" evidence="1">
    <location>
        <begin position="1"/>
        <end position="17"/>
    </location>
</feature>
<keyword evidence="3" id="KW-1185">Reference proteome</keyword>
<feature type="chain" id="PRO_5015441708" evidence="1">
    <location>
        <begin position="18"/>
        <end position="179"/>
    </location>
</feature>
<evidence type="ECO:0000256" key="1">
    <source>
        <dbReference type="SAM" id="SignalP"/>
    </source>
</evidence>
<name>A0A2S0HTQ9_9FLAO</name>
<organism evidence="2 3">
    <name type="scientific">Pukyongia salina</name>
    <dbReference type="NCBI Taxonomy" id="2094025"/>
    <lineage>
        <taxon>Bacteria</taxon>
        <taxon>Pseudomonadati</taxon>
        <taxon>Bacteroidota</taxon>
        <taxon>Flavobacteriia</taxon>
        <taxon>Flavobacteriales</taxon>
        <taxon>Flavobacteriaceae</taxon>
        <taxon>Pukyongia</taxon>
    </lineage>
</organism>
<dbReference type="Proteomes" id="UP000238442">
    <property type="component" value="Chromosome"/>
</dbReference>
<dbReference type="EMBL" id="CP027062">
    <property type="protein sequence ID" value="AVI50030.1"/>
    <property type="molecule type" value="Genomic_DNA"/>
</dbReference>
<dbReference type="OrthoDB" id="1430009at2"/>
<reference evidence="2 3" key="1">
    <citation type="submission" date="2018-02" db="EMBL/GenBank/DDBJ databases">
        <title>Genomic analysis of the strain RR4-38 isolated from a seawater recirculating aquaculture system.</title>
        <authorList>
            <person name="Kim Y.-S."/>
            <person name="Jang Y.H."/>
            <person name="Kim K.-H."/>
        </authorList>
    </citation>
    <scope>NUCLEOTIDE SEQUENCE [LARGE SCALE GENOMIC DNA]</scope>
    <source>
        <strain evidence="2 3">RR4-38</strain>
    </source>
</reference>
<proteinExistence type="predicted"/>
<dbReference type="RefSeq" id="WP_105214508.1">
    <property type="nucleotide sequence ID" value="NZ_CP027062.1"/>
</dbReference>